<dbReference type="Gene3D" id="1.10.10.60">
    <property type="entry name" value="Homeodomain-like"/>
    <property type="match status" value="2"/>
</dbReference>
<dbReference type="AlphaFoldDB" id="A0AB73T5N7"/>
<dbReference type="Pfam" id="PF12833">
    <property type="entry name" value="HTH_18"/>
    <property type="match status" value="1"/>
</dbReference>
<keyword evidence="3" id="KW-0804">Transcription</keyword>
<evidence type="ECO:0000256" key="3">
    <source>
        <dbReference type="ARBA" id="ARBA00023163"/>
    </source>
</evidence>
<comment type="caution">
    <text evidence="5">The sequence shown here is derived from an EMBL/GenBank/DDBJ whole genome shotgun (WGS) entry which is preliminary data.</text>
</comment>
<dbReference type="EMBL" id="QGGY01000004">
    <property type="protein sequence ID" value="PWJ76731.1"/>
    <property type="molecule type" value="Genomic_DNA"/>
</dbReference>
<dbReference type="GO" id="GO:0043565">
    <property type="term" value="F:sequence-specific DNA binding"/>
    <property type="evidence" value="ECO:0007669"/>
    <property type="project" value="InterPro"/>
</dbReference>
<keyword evidence="1" id="KW-0805">Transcription regulation</keyword>
<keyword evidence="6" id="KW-1185">Reference proteome</keyword>
<gene>
    <name evidence="5" type="ORF">C7383_104177</name>
</gene>
<dbReference type="InterPro" id="IPR014710">
    <property type="entry name" value="RmlC-like_jellyroll"/>
</dbReference>
<dbReference type="InterPro" id="IPR018060">
    <property type="entry name" value="HTH_AraC"/>
</dbReference>
<evidence type="ECO:0000313" key="6">
    <source>
        <dbReference type="Proteomes" id="UP000245412"/>
    </source>
</evidence>
<dbReference type="SUPFAM" id="SSF51182">
    <property type="entry name" value="RmlC-like cupins"/>
    <property type="match status" value="1"/>
</dbReference>
<dbReference type="PANTHER" id="PTHR43280:SF28">
    <property type="entry name" value="HTH-TYPE TRANSCRIPTIONAL ACTIVATOR RHAS"/>
    <property type="match status" value="1"/>
</dbReference>
<dbReference type="GO" id="GO:0003700">
    <property type="term" value="F:DNA-binding transcription factor activity"/>
    <property type="evidence" value="ECO:0007669"/>
    <property type="project" value="InterPro"/>
</dbReference>
<dbReference type="RefSeq" id="WP_109625874.1">
    <property type="nucleotide sequence ID" value="NZ_JANKBI010000019.1"/>
</dbReference>
<dbReference type="Gene3D" id="2.60.120.10">
    <property type="entry name" value="Jelly Rolls"/>
    <property type="match status" value="1"/>
</dbReference>
<dbReference type="SUPFAM" id="SSF46689">
    <property type="entry name" value="Homeodomain-like"/>
    <property type="match status" value="1"/>
</dbReference>
<dbReference type="InterPro" id="IPR011051">
    <property type="entry name" value="RmlC_Cupin_sf"/>
</dbReference>
<protein>
    <submittedName>
        <fullName evidence="5">AraC-like DNA-binding protein</fullName>
    </submittedName>
</protein>
<accession>A0AB73T5N7</accession>
<evidence type="ECO:0000256" key="2">
    <source>
        <dbReference type="ARBA" id="ARBA00023125"/>
    </source>
</evidence>
<keyword evidence="2" id="KW-0238">DNA-binding</keyword>
<organism evidence="5 6">
    <name type="scientific">Murimonas intestini</name>
    <dbReference type="NCBI Taxonomy" id="1337051"/>
    <lineage>
        <taxon>Bacteria</taxon>
        <taxon>Bacillati</taxon>
        <taxon>Bacillota</taxon>
        <taxon>Clostridia</taxon>
        <taxon>Lachnospirales</taxon>
        <taxon>Lachnospiraceae</taxon>
        <taxon>Murimonas</taxon>
    </lineage>
</organism>
<dbReference type="Pfam" id="PF02311">
    <property type="entry name" value="AraC_binding"/>
    <property type="match status" value="1"/>
</dbReference>
<name>A0AB73T5N7_9FIRM</name>
<dbReference type="InterPro" id="IPR009057">
    <property type="entry name" value="Homeodomain-like_sf"/>
</dbReference>
<dbReference type="PROSITE" id="PS01124">
    <property type="entry name" value="HTH_ARAC_FAMILY_2"/>
    <property type="match status" value="1"/>
</dbReference>
<reference evidence="5 6" key="1">
    <citation type="submission" date="2018-05" db="EMBL/GenBank/DDBJ databases">
        <authorList>
            <person name="Goeker M."/>
            <person name="Huntemann M."/>
            <person name="Clum A."/>
            <person name="Pillay M."/>
            <person name="Palaniappan K."/>
            <person name="Varghese N."/>
            <person name="Mikhailova N."/>
            <person name="Stamatis D."/>
            <person name="Reddy T."/>
            <person name="Daum C."/>
            <person name="Shapiro N."/>
            <person name="Ivanova N."/>
            <person name="Kyrpides N."/>
            <person name="Woyke T."/>
        </authorList>
    </citation>
    <scope>NUCLEOTIDE SEQUENCE [LARGE SCALE GENOMIC DNA]</scope>
    <source>
        <strain evidence="5 6">DSM 26524</strain>
    </source>
</reference>
<dbReference type="InterPro" id="IPR003313">
    <property type="entry name" value="AraC-bd"/>
</dbReference>
<dbReference type="Proteomes" id="UP000245412">
    <property type="component" value="Unassembled WGS sequence"/>
</dbReference>
<proteinExistence type="predicted"/>
<evidence type="ECO:0000313" key="5">
    <source>
        <dbReference type="EMBL" id="PWJ76731.1"/>
    </source>
</evidence>
<dbReference type="SMART" id="SM00342">
    <property type="entry name" value="HTH_ARAC"/>
    <property type="match status" value="1"/>
</dbReference>
<dbReference type="PANTHER" id="PTHR43280">
    <property type="entry name" value="ARAC-FAMILY TRANSCRIPTIONAL REGULATOR"/>
    <property type="match status" value="1"/>
</dbReference>
<sequence length="334" mass="38742">MNYKTLEQLLHTIEPAEKIYLEKPFFSDSFSIKDYITTVYMMDGGASGLFKYTPHPELKLTKTGRFRPVLPHIHPWIELGYMFSGSCEHMVRDRVYTLKKGQIYILDSDTPHSIGYLGENDIHISIVINKPFFTEVFFHHFSEESVLSRFLSDALSAMASHDNYLFFPSEDNRRIPFIMNELMLEHLSPSGNAPSIVSSLISLLFLELVNVYEQQSSQDTESPLIPILRYIRANYLTCSLISTARAFSLNPNYLTTMLKKKTGMTFKELIQQQRFLSITGQLQNTGLSIEEIAHLNGYENTTYFYKKFRQEYHCSPKEFRERYRRTGPSRPEGS</sequence>
<evidence type="ECO:0000256" key="1">
    <source>
        <dbReference type="ARBA" id="ARBA00023015"/>
    </source>
</evidence>
<feature type="domain" description="HTH araC/xylS-type" evidence="4">
    <location>
        <begin position="225"/>
        <end position="322"/>
    </location>
</feature>
<evidence type="ECO:0000259" key="4">
    <source>
        <dbReference type="PROSITE" id="PS01124"/>
    </source>
</evidence>